<accession>A0A9Q8LCV0</accession>
<reference evidence="1" key="1">
    <citation type="submission" date="2021-12" db="EMBL/GenBank/DDBJ databases">
        <authorList>
            <person name="Zaccaron A."/>
            <person name="Stergiopoulos I."/>
        </authorList>
    </citation>
    <scope>NUCLEOTIDE SEQUENCE</scope>
    <source>
        <strain evidence="1">Race5_Kim</strain>
    </source>
</reference>
<dbReference type="AlphaFoldDB" id="A0A9Q8LCV0"/>
<keyword evidence="2" id="KW-1185">Reference proteome</keyword>
<proteinExistence type="predicted"/>
<dbReference type="Proteomes" id="UP000756132">
    <property type="component" value="Chromosome 3"/>
</dbReference>
<dbReference type="GO" id="GO:0001561">
    <property type="term" value="P:fatty acid alpha-oxidation"/>
    <property type="evidence" value="ECO:0007669"/>
    <property type="project" value="InterPro"/>
</dbReference>
<organism evidence="1 2">
    <name type="scientific">Passalora fulva</name>
    <name type="common">Tomato leaf mold</name>
    <name type="synonym">Cladosporium fulvum</name>
    <dbReference type="NCBI Taxonomy" id="5499"/>
    <lineage>
        <taxon>Eukaryota</taxon>
        <taxon>Fungi</taxon>
        <taxon>Dikarya</taxon>
        <taxon>Ascomycota</taxon>
        <taxon>Pezizomycotina</taxon>
        <taxon>Dothideomycetes</taxon>
        <taxon>Dothideomycetidae</taxon>
        <taxon>Mycosphaerellales</taxon>
        <taxon>Mycosphaerellaceae</taxon>
        <taxon>Fulvia</taxon>
    </lineage>
</organism>
<dbReference type="PANTHER" id="PTHR21308">
    <property type="entry name" value="PHYTANOYL-COA ALPHA-HYDROXYLASE"/>
    <property type="match status" value="1"/>
</dbReference>
<dbReference type="InterPro" id="IPR047128">
    <property type="entry name" value="PhyH"/>
</dbReference>
<dbReference type="SUPFAM" id="SSF51197">
    <property type="entry name" value="Clavaminate synthase-like"/>
    <property type="match status" value="1"/>
</dbReference>
<dbReference type="KEGG" id="ffu:CLAFUR5_08608"/>
<dbReference type="GO" id="GO:0048244">
    <property type="term" value="F:phytanoyl-CoA dioxygenase activity"/>
    <property type="evidence" value="ECO:0007669"/>
    <property type="project" value="InterPro"/>
</dbReference>
<dbReference type="EMBL" id="CP090165">
    <property type="protein sequence ID" value="UJO14874.1"/>
    <property type="molecule type" value="Genomic_DNA"/>
</dbReference>
<protein>
    <submittedName>
        <fullName evidence="1">Uncharacterized protein</fullName>
    </submittedName>
</protein>
<name>A0A9Q8LCV0_PASFU</name>
<evidence type="ECO:0000313" key="2">
    <source>
        <dbReference type="Proteomes" id="UP000756132"/>
    </source>
</evidence>
<dbReference type="InterPro" id="IPR008775">
    <property type="entry name" value="Phytyl_CoA_dOase-like"/>
</dbReference>
<dbReference type="PANTHER" id="PTHR21308:SF8">
    <property type="entry name" value="PHYTANOYL-COA DIOXYGENASE FAMILY PROTEIN (AFU_ORTHOLOGUE AFUA_2G09620)"/>
    <property type="match status" value="1"/>
</dbReference>
<dbReference type="Gene3D" id="2.60.120.620">
    <property type="entry name" value="q2cbj1_9rhob like domain"/>
    <property type="match status" value="1"/>
</dbReference>
<gene>
    <name evidence="1" type="ORF">CLAFUR5_08608</name>
</gene>
<evidence type="ECO:0000313" key="1">
    <source>
        <dbReference type="EMBL" id="UJO14874.1"/>
    </source>
</evidence>
<dbReference type="RefSeq" id="XP_047759240.1">
    <property type="nucleotide sequence ID" value="XM_047907756.1"/>
</dbReference>
<reference evidence="1" key="2">
    <citation type="journal article" date="2022" name="Microb. Genom.">
        <title>A chromosome-scale genome assembly of the tomato pathogen Cladosporium fulvum reveals a compartmentalized genome architecture and the presence of a dispensable chromosome.</title>
        <authorList>
            <person name="Zaccaron A.Z."/>
            <person name="Chen L.H."/>
            <person name="Samaras A."/>
            <person name="Stergiopoulos I."/>
        </authorList>
    </citation>
    <scope>NUCLEOTIDE SEQUENCE</scope>
    <source>
        <strain evidence="1">Race5_Kim</strain>
    </source>
</reference>
<sequence>MPTAPRRYGIWCKCIRKKLALTTASDLIGIMAPAATADLNVADSSTLAKSATDSQRADSQASIAPRPGSRCYDIQKLPTLKEFAALTSQTTKPDTYPLARQVEKNVPIYARESIDLTNAEISEQLQDEWYHILLHGPGVFVIQGFFRHPTLIDDANAAYAAIIAKETAQSNGFAKGDHFANAATNDRIWNSFSKHCLQDPASFLQYYSNPLFRSVCEAYLGPAYRITAQVNVVKPGGKAQVCHRDFHMGFQTAATASKWPKGMHIASQLLTLQGAVAHTDMPVESGPTRLLPYSQLLESGYLAYRNEDFQKYFLDNYISLPLQKGDAIFFNPALFHAAGGNLTSDFERSANLIQVSSAFGKPMEYIERIPLVQHSWQLLQEKFREEGLSDGVETFLQAVTEGYPFPTNLDRRPPAPSGMAPESETDILRRGLQEGWSVEQAVEALRDVDAANVD</sequence>
<dbReference type="GeneID" id="71988486"/>
<dbReference type="Pfam" id="PF05721">
    <property type="entry name" value="PhyH"/>
    <property type="match status" value="1"/>
</dbReference>
<dbReference type="OrthoDB" id="187894at2759"/>